<evidence type="ECO:0000313" key="2">
    <source>
        <dbReference type="Proteomes" id="UP000026913"/>
    </source>
</evidence>
<accession>A0A024EAL1</accession>
<name>A0A024EAL1_9PSED</name>
<proteinExistence type="predicted"/>
<protein>
    <submittedName>
        <fullName evidence="1">Uncharacterized protein</fullName>
    </submittedName>
</protein>
<dbReference type="HOGENOM" id="CLU_3121681_0_0_6"/>
<reference evidence="1 2" key="1">
    <citation type="journal article" date="2012" name="J. Bacteriol.">
        <title>Genome sequence of cold-adapted Pseudomonas mandelii strain JR-1.</title>
        <authorList>
            <person name="Jang S.H."/>
            <person name="Kim J."/>
            <person name="Kim J."/>
            <person name="Hong S."/>
            <person name="Lee C."/>
        </authorList>
    </citation>
    <scope>NUCLEOTIDE SEQUENCE [LARGE SCALE GENOMIC DNA]</scope>
    <source>
        <strain evidence="1 2">JR-1</strain>
    </source>
</reference>
<sequence>MTNQQHQLKAPRSSCRHVCGFKPFGVSPESGAFYITGMQKTEPGFSIPDA</sequence>
<dbReference type="AlphaFoldDB" id="A0A024EAL1"/>
<organism evidence="1 2">
    <name type="scientific">Pseudomonas mandelii JR-1</name>
    <dbReference type="NCBI Taxonomy" id="1147786"/>
    <lineage>
        <taxon>Bacteria</taxon>
        <taxon>Pseudomonadati</taxon>
        <taxon>Pseudomonadota</taxon>
        <taxon>Gammaproteobacteria</taxon>
        <taxon>Pseudomonadales</taxon>
        <taxon>Pseudomonadaceae</taxon>
        <taxon>Pseudomonas</taxon>
    </lineage>
</organism>
<dbReference type="EMBL" id="CP005960">
    <property type="protein sequence ID" value="AHZ69378.1"/>
    <property type="molecule type" value="Genomic_DNA"/>
</dbReference>
<dbReference type="KEGG" id="pman:OU5_2299"/>
<evidence type="ECO:0000313" key="1">
    <source>
        <dbReference type="EMBL" id="AHZ69378.1"/>
    </source>
</evidence>
<dbReference type="Proteomes" id="UP000026913">
    <property type="component" value="Chromosome"/>
</dbReference>
<gene>
    <name evidence="1" type="ORF">OU5_2299</name>
</gene>